<proteinExistence type="predicted"/>
<comment type="caution">
    <text evidence="1">The sequence shown here is derived from an EMBL/GenBank/DDBJ whole genome shotgun (WGS) entry which is preliminary data.</text>
</comment>
<accession>A0AAV4RQZ9</accession>
<dbReference type="AlphaFoldDB" id="A0AAV4RQZ9"/>
<dbReference type="Proteomes" id="UP001054945">
    <property type="component" value="Unassembled WGS sequence"/>
</dbReference>
<reference evidence="1 2" key="1">
    <citation type="submission" date="2021-06" db="EMBL/GenBank/DDBJ databases">
        <title>Caerostris extrusa draft genome.</title>
        <authorList>
            <person name="Kono N."/>
            <person name="Arakawa K."/>
        </authorList>
    </citation>
    <scope>NUCLEOTIDE SEQUENCE [LARGE SCALE GENOMIC DNA]</scope>
</reference>
<dbReference type="EMBL" id="BPLR01008438">
    <property type="protein sequence ID" value="GIY24683.1"/>
    <property type="molecule type" value="Genomic_DNA"/>
</dbReference>
<evidence type="ECO:0000313" key="2">
    <source>
        <dbReference type="Proteomes" id="UP001054945"/>
    </source>
</evidence>
<protein>
    <submittedName>
        <fullName evidence="1">Uncharacterized protein</fullName>
    </submittedName>
</protein>
<keyword evidence="2" id="KW-1185">Reference proteome</keyword>
<gene>
    <name evidence="1" type="ORF">CEXT_558091</name>
</gene>
<sequence length="91" mass="10225">MPWRFIPVPACVPLSLTQGREGCSVRLGLNDESLHTFLIQSVQFLLPDEHPALRPCFLHVCRTDRLPAVDEDRVFASPFECSAGVKPENLH</sequence>
<name>A0AAV4RQZ9_CAEEX</name>
<evidence type="ECO:0000313" key="1">
    <source>
        <dbReference type="EMBL" id="GIY24683.1"/>
    </source>
</evidence>
<organism evidence="1 2">
    <name type="scientific">Caerostris extrusa</name>
    <name type="common">Bark spider</name>
    <name type="synonym">Caerostris bankana</name>
    <dbReference type="NCBI Taxonomy" id="172846"/>
    <lineage>
        <taxon>Eukaryota</taxon>
        <taxon>Metazoa</taxon>
        <taxon>Ecdysozoa</taxon>
        <taxon>Arthropoda</taxon>
        <taxon>Chelicerata</taxon>
        <taxon>Arachnida</taxon>
        <taxon>Araneae</taxon>
        <taxon>Araneomorphae</taxon>
        <taxon>Entelegynae</taxon>
        <taxon>Araneoidea</taxon>
        <taxon>Araneidae</taxon>
        <taxon>Caerostris</taxon>
    </lineage>
</organism>